<accession>A0A811R6Z3</accession>
<name>A0A811R6Z3_9POAL</name>
<proteinExistence type="predicted"/>
<evidence type="ECO:0000313" key="3">
    <source>
        <dbReference type="Proteomes" id="UP000604825"/>
    </source>
</evidence>
<gene>
    <name evidence="2" type="ORF">NCGR_LOCUS49162</name>
</gene>
<dbReference type="Proteomes" id="UP000604825">
    <property type="component" value="Unassembled WGS sequence"/>
</dbReference>
<feature type="compositionally biased region" description="Low complexity" evidence="1">
    <location>
        <begin position="73"/>
        <end position="85"/>
    </location>
</feature>
<feature type="region of interest" description="Disordered" evidence="1">
    <location>
        <begin position="1"/>
        <end position="85"/>
    </location>
</feature>
<protein>
    <submittedName>
        <fullName evidence="2">Uncharacterized protein</fullName>
    </submittedName>
</protein>
<dbReference type="EMBL" id="CAJGYO010000013">
    <property type="protein sequence ID" value="CAD6265857.1"/>
    <property type="molecule type" value="Genomic_DNA"/>
</dbReference>
<organism evidence="2 3">
    <name type="scientific">Miscanthus lutarioriparius</name>
    <dbReference type="NCBI Taxonomy" id="422564"/>
    <lineage>
        <taxon>Eukaryota</taxon>
        <taxon>Viridiplantae</taxon>
        <taxon>Streptophyta</taxon>
        <taxon>Embryophyta</taxon>
        <taxon>Tracheophyta</taxon>
        <taxon>Spermatophyta</taxon>
        <taxon>Magnoliopsida</taxon>
        <taxon>Liliopsida</taxon>
        <taxon>Poales</taxon>
        <taxon>Poaceae</taxon>
        <taxon>PACMAD clade</taxon>
        <taxon>Panicoideae</taxon>
        <taxon>Andropogonodae</taxon>
        <taxon>Andropogoneae</taxon>
        <taxon>Saccharinae</taxon>
        <taxon>Miscanthus</taxon>
    </lineage>
</organism>
<evidence type="ECO:0000256" key="1">
    <source>
        <dbReference type="SAM" id="MobiDB-lite"/>
    </source>
</evidence>
<evidence type="ECO:0000313" key="2">
    <source>
        <dbReference type="EMBL" id="CAD6265857.1"/>
    </source>
</evidence>
<comment type="caution">
    <text evidence="2">The sequence shown here is derived from an EMBL/GenBank/DDBJ whole genome shotgun (WGS) entry which is preliminary data.</text>
</comment>
<sequence length="102" mass="10717">MCRYPISRGGKFHWPSSQPIKKTGHGLTGAAESHSHSTRATGRAAAASARVGSNSKSPTQRATEAPGSRRAEAAGSSGRARAAAQDLQALRLSVRLSEDYRT</sequence>
<feature type="compositionally biased region" description="Low complexity" evidence="1">
    <location>
        <begin position="38"/>
        <end position="53"/>
    </location>
</feature>
<reference evidence="2" key="1">
    <citation type="submission" date="2020-10" db="EMBL/GenBank/DDBJ databases">
        <authorList>
            <person name="Han B."/>
            <person name="Lu T."/>
            <person name="Zhao Q."/>
            <person name="Huang X."/>
            <person name="Zhao Y."/>
        </authorList>
    </citation>
    <scope>NUCLEOTIDE SEQUENCE</scope>
</reference>
<keyword evidence="3" id="KW-1185">Reference proteome</keyword>
<dbReference type="AlphaFoldDB" id="A0A811R6Z3"/>